<dbReference type="InterPro" id="IPR054722">
    <property type="entry name" value="PolX-like_BBD"/>
</dbReference>
<reference evidence="6" key="1">
    <citation type="journal article" date="2022" name="Int. J. Mol. Sci.">
        <title>Draft Genome of Tanacetum Coccineum: Genomic Comparison of Closely Related Tanacetum-Family Plants.</title>
        <authorList>
            <person name="Yamashiro T."/>
            <person name="Shiraishi A."/>
            <person name="Nakayama K."/>
            <person name="Satake H."/>
        </authorList>
    </citation>
    <scope>NUCLEOTIDE SEQUENCE</scope>
</reference>
<accession>A0ABQ5HTU2</accession>
<name>A0ABQ5HTU2_9ASTR</name>
<feature type="domain" description="Retrovirus-related Pol polyprotein from transposon TNT 1-94-like beta-barrel" evidence="5">
    <location>
        <begin position="87"/>
        <end position="157"/>
    </location>
</feature>
<keyword evidence="1" id="KW-0064">Aspartyl protease</keyword>
<evidence type="ECO:0000259" key="4">
    <source>
        <dbReference type="Pfam" id="PF13976"/>
    </source>
</evidence>
<feature type="compositionally biased region" description="Low complexity" evidence="2">
    <location>
        <begin position="997"/>
        <end position="1006"/>
    </location>
</feature>
<dbReference type="PANTHER" id="PTHR11439">
    <property type="entry name" value="GAG-POL-RELATED RETROTRANSPOSON"/>
    <property type="match status" value="1"/>
</dbReference>
<feature type="region of interest" description="Disordered" evidence="2">
    <location>
        <begin position="994"/>
        <end position="1033"/>
    </location>
</feature>
<gene>
    <name evidence="6" type="ORF">Tco_1079930</name>
</gene>
<dbReference type="PANTHER" id="PTHR11439:SF495">
    <property type="entry name" value="REVERSE TRANSCRIPTASE, RNA-DEPENDENT DNA POLYMERASE-RELATED"/>
    <property type="match status" value="1"/>
</dbReference>
<reference evidence="6" key="2">
    <citation type="submission" date="2022-01" db="EMBL/GenBank/DDBJ databases">
        <authorList>
            <person name="Yamashiro T."/>
            <person name="Shiraishi A."/>
            <person name="Satake H."/>
            <person name="Nakayama K."/>
        </authorList>
    </citation>
    <scope>NUCLEOTIDE SEQUENCE</scope>
</reference>
<sequence length="1325" mass="150128">MTHPHPKRSFVPQAVLTRSGKLKTASTIVTIVRPVNTSDSKPNVSHTRLITNAFERGYSQVTRPFNKYSASKNSNPQQKEYKEKGVIHSGCYRNMTGNKCYLTKYEKYDGGFVSFRDGKGRISGKGKIKIGTLDFNDVYFCEELKYNLFSVSQMCDKKNNVIFTNTECLVLSSNFKLLDESQVLLRVPRKDNIYSVDLKSIVPTGGLTCLIAKATIDESNLWHRRLGHINFKNINKLVKGNLVGGLPSMIFENDHSCVACQKGKQHKASYKAKPMNSMFCDEKGLRGNSVLLGLLSRMVLLRGNRTLIEAARIMGRSQLINFMKCFGCLVTILNTKDHLVAVGNQNNGITGTKDNIVARQAKKKTKPEQEYILIPFCTTDPLLSQGPKESEVDAGKKPSEVDKGEVLDKHGEDDQAIRSNTPVSAAGPSNSDDALEEHLFEQFSPFKHKEPKKSIESLKDPSWVEAMQDELLQNKKDQRGIVIKNKARLVAQGHTQEEGIDYDEVFAPIARIEAIRLFLAYASFKDFIQTFQTKSTKHKDDILLVQVYVDDIIFGSTKKELSTEFEKLMHDKFQMSSMGELFFFLGLQVRQKSDGIFISQDKFQVTRKTSYLHVVKRIFRYLKGQPKLGLWYPKDSPFDLEAFSDSDYAGASLDRKSTTGVVLWIQNQLLDYGFNFMNTKIYIDNESIICILKNLVFHSKTKHIEIRHHFIRDSYEKKLIQSSRLTKPVADETIHKERGDKIERAATTASILEAEQDSGSGPRCQDTILGVEKLKLVDKKKVIITEASIRSDLHLGDAEDRQVEGMAKHKGIYVTPSHTKKVFANMKRQGKDFSGNVTPLFATMLVQPQQDKGEGSTTPTDSHPTPIISLHLPMIHCLVSSDDECLGVEEDASKQRRNIDKDAEGDETEGRSDDTEMFDTNILDGDEVFAQTDKIELVTTAVVTIPVSTALTTFTTTTTTIVTPKEVSLAQEITLAQALATLKSAKLKEKYADQEATTTTTVQSTTPRAKGISFREPTSRSTPTQVTSDIKDKGKDILVEHEEPIKKKEQIKLDEELARKLAQEELDAADRLLAERLTTQEQGELTKEEKARFKLSELKHKSFEEIQKMFDLEMVRVNTFIAMDTETVERKKEESSTGKSVKRVGVNLEQEQEKKQKIDDDQAEMKKLMTEEEREEVAIDAIPLATKPPCIVDFKIHREGKLSSCEIFRADGSSRRYLAFLTMIKNFDRDDLETLWKTVKTKYGSTRPEGDFKRVLWGDLRIMFEHHIKDTISKQIREDKVLIWKLIDSCGVHFVRFKILHVFLLVEKRYPLTPATITNMLNKKL</sequence>
<keyword evidence="7" id="KW-1185">Reference proteome</keyword>
<dbReference type="InterPro" id="IPR043502">
    <property type="entry name" value="DNA/RNA_pol_sf"/>
</dbReference>
<keyword evidence="1" id="KW-0378">Hydrolase</keyword>
<dbReference type="CDD" id="cd09272">
    <property type="entry name" value="RNase_HI_RT_Ty1"/>
    <property type="match status" value="1"/>
</dbReference>
<feature type="compositionally biased region" description="Basic and acidic residues" evidence="2">
    <location>
        <begin position="388"/>
        <end position="416"/>
    </location>
</feature>
<feature type="compositionally biased region" description="Polar residues" evidence="2">
    <location>
        <begin position="417"/>
        <end position="432"/>
    </location>
</feature>
<feature type="region of interest" description="Disordered" evidence="2">
    <location>
        <begin position="890"/>
        <end position="917"/>
    </location>
</feature>
<dbReference type="InterPro" id="IPR025724">
    <property type="entry name" value="GAG-pre-integrase_dom"/>
</dbReference>
<feature type="compositionally biased region" description="Basic and acidic residues" evidence="2">
    <location>
        <begin position="891"/>
        <end position="914"/>
    </location>
</feature>
<keyword evidence="1" id="KW-0645">Protease</keyword>
<protein>
    <submittedName>
        <fullName evidence="6">Ribonuclease H-like domain-containing protein</fullName>
    </submittedName>
</protein>
<dbReference type="Proteomes" id="UP001151760">
    <property type="component" value="Unassembled WGS sequence"/>
</dbReference>
<dbReference type="InterPro" id="IPR013103">
    <property type="entry name" value="RVT_2"/>
</dbReference>
<dbReference type="EMBL" id="BQNB010019986">
    <property type="protein sequence ID" value="GJT91085.1"/>
    <property type="molecule type" value="Genomic_DNA"/>
</dbReference>
<evidence type="ECO:0000259" key="3">
    <source>
        <dbReference type="Pfam" id="PF07727"/>
    </source>
</evidence>
<feature type="domain" description="Reverse transcriptase Ty1/copia-type" evidence="3">
    <location>
        <begin position="459"/>
        <end position="526"/>
    </location>
</feature>
<feature type="region of interest" description="Disordered" evidence="2">
    <location>
        <begin position="382"/>
        <end position="432"/>
    </location>
</feature>
<evidence type="ECO:0000256" key="2">
    <source>
        <dbReference type="SAM" id="MobiDB-lite"/>
    </source>
</evidence>
<dbReference type="SUPFAM" id="SSF56672">
    <property type="entry name" value="DNA/RNA polymerases"/>
    <property type="match status" value="1"/>
</dbReference>
<feature type="compositionally biased region" description="Polar residues" evidence="2">
    <location>
        <begin position="1019"/>
        <end position="1028"/>
    </location>
</feature>
<dbReference type="Pfam" id="PF22936">
    <property type="entry name" value="Pol_BBD"/>
    <property type="match status" value="1"/>
</dbReference>
<evidence type="ECO:0000313" key="7">
    <source>
        <dbReference type="Proteomes" id="UP001151760"/>
    </source>
</evidence>
<feature type="domain" description="Reverse transcriptase Ty1/copia-type" evidence="3">
    <location>
        <begin position="541"/>
        <end position="603"/>
    </location>
</feature>
<evidence type="ECO:0000313" key="6">
    <source>
        <dbReference type="EMBL" id="GJT91085.1"/>
    </source>
</evidence>
<dbReference type="Pfam" id="PF13976">
    <property type="entry name" value="gag_pre-integrs"/>
    <property type="match status" value="1"/>
</dbReference>
<proteinExistence type="predicted"/>
<comment type="caution">
    <text evidence="6">The sequence shown here is derived from an EMBL/GenBank/DDBJ whole genome shotgun (WGS) entry which is preliminary data.</text>
</comment>
<evidence type="ECO:0000259" key="5">
    <source>
        <dbReference type="Pfam" id="PF22936"/>
    </source>
</evidence>
<feature type="domain" description="GAG-pre-integrase" evidence="4">
    <location>
        <begin position="193"/>
        <end position="265"/>
    </location>
</feature>
<organism evidence="6 7">
    <name type="scientific">Tanacetum coccineum</name>
    <dbReference type="NCBI Taxonomy" id="301880"/>
    <lineage>
        <taxon>Eukaryota</taxon>
        <taxon>Viridiplantae</taxon>
        <taxon>Streptophyta</taxon>
        <taxon>Embryophyta</taxon>
        <taxon>Tracheophyta</taxon>
        <taxon>Spermatophyta</taxon>
        <taxon>Magnoliopsida</taxon>
        <taxon>eudicotyledons</taxon>
        <taxon>Gunneridae</taxon>
        <taxon>Pentapetalae</taxon>
        <taxon>asterids</taxon>
        <taxon>campanulids</taxon>
        <taxon>Asterales</taxon>
        <taxon>Asteraceae</taxon>
        <taxon>Asteroideae</taxon>
        <taxon>Anthemideae</taxon>
        <taxon>Anthemidinae</taxon>
        <taxon>Tanacetum</taxon>
    </lineage>
</organism>
<evidence type="ECO:0000256" key="1">
    <source>
        <dbReference type="ARBA" id="ARBA00022750"/>
    </source>
</evidence>
<dbReference type="Pfam" id="PF07727">
    <property type="entry name" value="RVT_2"/>
    <property type="match status" value="2"/>
</dbReference>